<dbReference type="Proteomes" id="UP000005297">
    <property type="component" value="Unassembled WGS sequence"/>
</dbReference>
<evidence type="ECO:0000313" key="1">
    <source>
        <dbReference type="EMBL" id="EAU54465.1"/>
    </source>
</evidence>
<gene>
    <name evidence="1" type="ORF">SPV1_08606</name>
</gene>
<protein>
    <submittedName>
        <fullName evidence="1">Uncharacterized protein</fullName>
    </submittedName>
</protein>
<name>Q0EYU2_9PROT</name>
<reference evidence="1 2" key="1">
    <citation type="submission" date="2006-09" db="EMBL/GenBank/DDBJ databases">
        <authorList>
            <person name="Emerson D."/>
            <person name="Ferriera S."/>
            <person name="Johnson J."/>
            <person name="Kravitz S."/>
            <person name="Halpern A."/>
            <person name="Remington K."/>
            <person name="Beeson K."/>
            <person name="Tran B."/>
            <person name="Rogers Y.-H."/>
            <person name="Friedman R."/>
            <person name="Venter J.C."/>
        </authorList>
    </citation>
    <scope>NUCLEOTIDE SEQUENCE [LARGE SCALE GENOMIC DNA]</scope>
    <source>
        <strain evidence="1 2">PV-1</strain>
    </source>
</reference>
<evidence type="ECO:0000313" key="2">
    <source>
        <dbReference type="Proteomes" id="UP000005297"/>
    </source>
</evidence>
<sequence length="29" mass="3339">MVEPRFFTAGEQAVISGCSKHRDKHAHLW</sequence>
<comment type="caution">
    <text evidence="1">The sequence shown here is derived from an EMBL/GenBank/DDBJ whole genome shotgun (WGS) entry which is preliminary data.</text>
</comment>
<organism evidence="1 2">
    <name type="scientific">Mariprofundus ferrooxydans PV-1</name>
    <dbReference type="NCBI Taxonomy" id="314345"/>
    <lineage>
        <taxon>Bacteria</taxon>
        <taxon>Pseudomonadati</taxon>
        <taxon>Pseudomonadota</taxon>
        <taxon>Candidatius Mariprofundia</taxon>
        <taxon>Mariprofundales</taxon>
        <taxon>Mariprofundaceae</taxon>
        <taxon>Mariprofundus</taxon>
    </lineage>
</organism>
<dbReference type="InParanoid" id="Q0EYU2"/>
<keyword evidence="2" id="KW-1185">Reference proteome</keyword>
<dbReference type="AlphaFoldDB" id="Q0EYU2"/>
<accession>Q0EYU2</accession>
<proteinExistence type="predicted"/>
<dbReference type="HOGENOM" id="CLU_3409626_0_0_0"/>
<dbReference type="EMBL" id="AATS01000008">
    <property type="protein sequence ID" value="EAU54465.1"/>
    <property type="molecule type" value="Genomic_DNA"/>
</dbReference>